<comment type="caution">
    <text evidence="1">The sequence shown here is derived from an EMBL/GenBank/DDBJ whole genome shotgun (WGS) entry which is preliminary data.</text>
</comment>
<dbReference type="Proteomes" id="UP001519460">
    <property type="component" value="Unassembled WGS sequence"/>
</dbReference>
<organism evidence="1 2">
    <name type="scientific">Batillaria attramentaria</name>
    <dbReference type="NCBI Taxonomy" id="370345"/>
    <lineage>
        <taxon>Eukaryota</taxon>
        <taxon>Metazoa</taxon>
        <taxon>Spiralia</taxon>
        <taxon>Lophotrochozoa</taxon>
        <taxon>Mollusca</taxon>
        <taxon>Gastropoda</taxon>
        <taxon>Caenogastropoda</taxon>
        <taxon>Sorbeoconcha</taxon>
        <taxon>Cerithioidea</taxon>
        <taxon>Batillariidae</taxon>
        <taxon>Batillaria</taxon>
    </lineage>
</organism>
<accession>A0ABD0M823</accession>
<evidence type="ECO:0000313" key="1">
    <source>
        <dbReference type="EMBL" id="KAK7507378.1"/>
    </source>
</evidence>
<gene>
    <name evidence="1" type="ORF">BaRGS_00001313</name>
</gene>
<dbReference type="AlphaFoldDB" id="A0ABD0M823"/>
<proteinExistence type="predicted"/>
<sequence>MHTDTEWNHELRECYQNTARGYGLAARWHHISIHRDETIFRTDLGIRSNTTRVPSLCGMADCPWYTNGKMSVDPWQLGLPVCVIHIDRSRRDRKKAAHHDILSIFLHHKRPI</sequence>
<name>A0ABD0M823_9CAEN</name>
<keyword evidence="2" id="KW-1185">Reference proteome</keyword>
<reference evidence="1 2" key="1">
    <citation type="journal article" date="2023" name="Sci. Data">
        <title>Genome assembly of the Korean intertidal mud-creeper Batillaria attramentaria.</title>
        <authorList>
            <person name="Patra A.K."/>
            <person name="Ho P.T."/>
            <person name="Jun S."/>
            <person name="Lee S.J."/>
            <person name="Kim Y."/>
            <person name="Won Y.J."/>
        </authorList>
    </citation>
    <scope>NUCLEOTIDE SEQUENCE [LARGE SCALE GENOMIC DNA]</scope>
    <source>
        <strain evidence="1">Wonlab-2016</strain>
    </source>
</reference>
<dbReference type="EMBL" id="JACVVK020000004">
    <property type="protein sequence ID" value="KAK7507378.1"/>
    <property type="molecule type" value="Genomic_DNA"/>
</dbReference>
<evidence type="ECO:0000313" key="2">
    <source>
        <dbReference type="Proteomes" id="UP001519460"/>
    </source>
</evidence>
<protein>
    <submittedName>
        <fullName evidence="1">Uncharacterized protein</fullName>
    </submittedName>
</protein>